<evidence type="ECO:0000256" key="1">
    <source>
        <dbReference type="SAM" id="MobiDB-lite"/>
    </source>
</evidence>
<feature type="compositionally biased region" description="Polar residues" evidence="1">
    <location>
        <begin position="353"/>
        <end position="386"/>
    </location>
</feature>
<feature type="compositionally biased region" description="Basic and acidic residues" evidence="1">
    <location>
        <begin position="132"/>
        <end position="145"/>
    </location>
</feature>
<feature type="region of interest" description="Disordered" evidence="1">
    <location>
        <begin position="1"/>
        <end position="465"/>
    </location>
</feature>
<feature type="compositionally biased region" description="Polar residues" evidence="1">
    <location>
        <begin position="273"/>
        <end position="321"/>
    </location>
</feature>
<proteinExistence type="predicted"/>
<dbReference type="RefSeq" id="XP_069225810.1">
    <property type="nucleotide sequence ID" value="XM_069377176.1"/>
</dbReference>
<protein>
    <submittedName>
        <fullName evidence="2">Uncharacterized protein</fullName>
    </submittedName>
</protein>
<dbReference type="Proteomes" id="UP000803884">
    <property type="component" value="Unassembled WGS sequence"/>
</dbReference>
<feature type="compositionally biased region" description="Basic and acidic residues" evidence="1">
    <location>
        <begin position="444"/>
        <end position="465"/>
    </location>
</feature>
<dbReference type="Pfam" id="PF15365">
    <property type="entry name" value="PNRC"/>
    <property type="match status" value="1"/>
</dbReference>
<feature type="compositionally biased region" description="Polar residues" evidence="1">
    <location>
        <begin position="120"/>
        <end position="131"/>
    </location>
</feature>
<feature type="compositionally biased region" description="Low complexity" evidence="1">
    <location>
        <begin position="407"/>
        <end position="422"/>
    </location>
</feature>
<dbReference type="AlphaFoldDB" id="A0AB34KDJ2"/>
<feature type="compositionally biased region" description="Basic residues" evidence="1">
    <location>
        <begin position="21"/>
        <end position="31"/>
    </location>
</feature>
<keyword evidence="3" id="KW-1185">Reference proteome</keyword>
<evidence type="ECO:0000313" key="2">
    <source>
        <dbReference type="EMBL" id="KAL1582703.1"/>
    </source>
</evidence>
<evidence type="ECO:0000313" key="3">
    <source>
        <dbReference type="Proteomes" id="UP000803884"/>
    </source>
</evidence>
<gene>
    <name evidence="2" type="ORF">WHR41_08572</name>
</gene>
<feature type="compositionally biased region" description="Polar residues" evidence="1">
    <location>
        <begin position="206"/>
        <end position="235"/>
    </location>
</feature>
<dbReference type="InterPro" id="IPR028322">
    <property type="entry name" value="PNRC-like_rgn"/>
</dbReference>
<accession>A0AB34KDJ2</accession>
<dbReference type="GeneID" id="96010014"/>
<dbReference type="EMBL" id="JAAQHG020000045">
    <property type="protein sequence ID" value="KAL1582703.1"/>
    <property type="molecule type" value="Genomic_DNA"/>
</dbReference>
<sequence>MTPPKPQGKNQRIPSGAQGKRNNRNNPRKQNHHVDGAVSDSMATAPPHSKKNGRQGQGGHQHYNNGQNGDTGNQRMRPVSVGGPLLPGTPAKERAYAQSTFQASPAASALPVPKFFGSKSVPSTHGPSSLQERMDREKTPERLEESSPESDVVSPAKIPHSQNETPLDLFFMADKAEKERKNSPGAGISPQLAARPPPASEPRNPFHTNMQSPFVRPSNETNRNIVSPRPASTGQRPPVPRAHSSPGNNANVQNQSNGNHDASTQALKDLLFSNINKQSSTPPHSHQRAPSNPNAVDSVTETPSPVQQRSALGPTTPTPAKNSHDQHSLHYGNRNLSPMFQAARNETPPRPSNLRQQLEHSGQQNGFAQYNQQPYSNYADPNSFSRSYLGHQIRSSLPTQPPPGLISNGNGNNAHSSTSSSGPTPPQKGMPIPGAASGSPRNGGSRDVKGMEDDLRRMLKLDVLG</sequence>
<name>A0AB34KDJ2_9PEZI</name>
<reference evidence="2 3" key="1">
    <citation type="journal article" date="2020" name="Microbiol. Resour. Announc.">
        <title>Draft Genome Sequence of a Cladosporium Species Isolated from the Mesophotic Ascidian Didemnum maculosum.</title>
        <authorList>
            <person name="Gioti A."/>
            <person name="Siaperas R."/>
            <person name="Nikolaivits E."/>
            <person name="Le Goff G."/>
            <person name="Ouazzani J."/>
            <person name="Kotoulas G."/>
            <person name="Topakas E."/>
        </authorList>
    </citation>
    <scope>NUCLEOTIDE SEQUENCE [LARGE SCALE GENOMIC DNA]</scope>
    <source>
        <strain evidence="2 3">TM138-S3</strain>
    </source>
</reference>
<comment type="caution">
    <text evidence="2">The sequence shown here is derived from an EMBL/GenBank/DDBJ whole genome shotgun (WGS) entry which is preliminary data.</text>
</comment>
<dbReference type="GO" id="GO:0016071">
    <property type="term" value="P:mRNA metabolic process"/>
    <property type="evidence" value="ECO:0007669"/>
    <property type="project" value="UniProtKB-ARBA"/>
</dbReference>
<feature type="compositionally biased region" description="Low complexity" evidence="1">
    <location>
        <begin position="247"/>
        <end position="259"/>
    </location>
</feature>
<organism evidence="2 3">
    <name type="scientific">Cladosporium halotolerans</name>
    <dbReference type="NCBI Taxonomy" id="1052096"/>
    <lineage>
        <taxon>Eukaryota</taxon>
        <taxon>Fungi</taxon>
        <taxon>Dikarya</taxon>
        <taxon>Ascomycota</taxon>
        <taxon>Pezizomycotina</taxon>
        <taxon>Dothideomycetes</taxon>
        <taxon>Dothideomycetidae</taxon>
        <taxon>Cladosporiales</taxon>
        <taxon>Cladosporiaceae</taxon>
        <taxon>Cladosporium</taxon>
    </lineage>
</organism>